<dbReference type="PANTHER" id="PTHR10194">
    <property type="entry name" value="RAS GTPASE-ACTIVATING PROTEINS"/>
    <property type="match status" value="1"/>
</dbReference>
<dbReference type="PANTHER" id="PTHR10194:SF148">
    <property type="entry name" value="GTPASE-ACTIVATING PROTEIN"/>
    <property type="match status" value="1"/>
</dbReference>
<feature type="domain" description="PH" evidence="8">
    <location>
        <begin position="526"/>
        <end position="627"/>
    </location>
</feature>
<dbReference type="OrthoDB" id="1562946at2759"/>
<keyword evidence="2" id="KW-0479">Metal-binding</keyword>
<dbReference type="Pfam" id="PF00779">
    <property type="entry name" value="BTK"/>
    <property type="match status" value="1"/>
</dbReference>
<dbReference type="SUPFAM" id="SSF50729">
    <property type="entry name" value="PH domain-like"/>
    <property type="match status" value="1"/>
</dbReference>
<evidence type="ECO:0000313" key="11">
    <source>
        <dbReference type="EMBL" id="KAB7493725.1"/>
    </source>
</evidence>
<dbReference type="PROSITE" id="PS00509">
    <property type="entry name" value="RAS_GTPASE_ACTIV_1"/>
    <property type="match status" value="1"/>
</dbReference>
<keyword evidence="1" id="KW-0343">GTPase activation</keyword>
<dbReference type="SMART" id="SM00323">
    <property type="entry name" value="RasGAP"/>
    <property type="match status" value="1"/>
</dbReference>
<dbReference type="InterPro" id="IPR035892">
    <property type="entry name" value="C2_domain_sf"/>
</dbReference>
<evidence type="ECO:0000259" key="10">
    <source>
        <dbReference type="PROSITE" id="PS50018"/>
    </source>
</evidence>
<dbReference type="GO" id="GO:0008270">
    <property type="term" value="F:zinc ion binding"/>
    <property type="evidence" value="ECO:0007669"/>
    <property type="project" value="UniProtKB-KW"/>
</dbReference>
<evidence type="ECO:0000256" key="5">
    <source>
        <dbReference type="ARBA" id="ARBA00022833"/>
    </source>
</evidence>
<dbReference type="Pfam" id="PF00169">
    <property type="entry name" value="PH"/>
    <property type="match status" value="1"/>
</dbReference>
<dbReference type="InterPro" id="IPR001562">
    <property type="entry name" value="Znf_Btk_motif"/>
</dbReference>
<evidence type="ECO:0000256" key="3">
    <source>
        <dbReference type="ARBA" id="ARBA00022737"/>
    </source>
</evidence>
<evidence type="ECO:0000256" key="6">
    <source>
        <dbReference type="PROSITE-ProRule" id="PRU00432"/>
    </source>
</evidence>
<comment type="caution">
    <text evidence="11">The sequence shown here is derived from an EMBL/GenBank/DDBJ whole genome shotgun (WGS) entry which is preliminary data.</text>
</comment>
<protein>
    <submittedName>
        <fullName evidence="11">Ras GTPase-activating protein 3</fullName>
    </submittedName>
</protein>
<dbReference type="InterPro" id="IPR023152">
    <property type="entry name" value="RasGAP_CS"/>
</dbReference>
<dbReference type="PROSITE" id="PS51113">
    <property type="entry name" value="ZF_BTK"/>
    <property type="match status" value="1"/>
</dbReference>
<accession>A0A5N5SHJ7</accession>
<dbReference type="InterPro" id="IPR008936">
    <property type="entry name" value="Rho_GTPase_activation_prot"/>
</dbReference>
<dbReference type="EMBL" id="SEYY01025021">
    <property type="protein sequence ID" value="KAB7493725.1"/>
    <property type="molecule type" value="Genomic_DNA"/>
</dbReference>
<keyword evidence="4 6" id="KW-0863">Zinc-finger</keyword>
<dbReference type="Pfam" id="PF00616">
    <property type="entry name" value="RasGAP"/>
    <property type="match status" value="2"/>
</dbReference>
<dbReference type="InterPro" id="IPR000008">
    <property type="entry name" value="C2_dom"/>
</dbReference>
<dbReference type="Proteomes" id="UP000326759">
    <property type="component" value="Unassembled WGS sequence"/>
</dbReference>
<dbReference type="SMART" id="SM00239">
    <property type="entry name" value="C2"/>
    <property type="match status" value="1"/>
</dbReference>
<evidence type="ECO:0000256" key="1">
    <source>
        <dbReference type="ARBA" id="ARBA00022468"/>
    </source>
</evidence>
<dbReference type="Gene3D" id="2.60.40.150">
    <property type="entry name" value="C2 domain"/>
    <property type="match status" value="2"/>
</dbReference>
<sequence length="811" mass="92398">MFLPLSLPPSLQSPFFGEEFQFSIPREFRFLSFYLYDRDRPMKTDKIIGKVSVKKESLSNFHGKDQWFSITPVDADSEVQGKIHLEISLKLLQHMNDNFQQAIQVVIKECSDLAVINGSCDPYATITMIYANQKEETRRTKNPFLNCSHDKENVYSLEDAAGFHELRFVLWHDSTGMFGNMFLGEVRIPVSDLSVEAEPSAWYFLQPRENASSRLSNKGDLGALRINLHYTSDTVFMSHCYDSFRNLILQSCSQKYNSSAITSSVAFLMGEVVHNKQEIAQPLTRILLQHGMIVPLLRDLASLEISKTSDANTLFRGNTLVSKCMDELMKLAGHHYLSEILKPIIDDIIRDKKTCEIDPARLSPTDNRELNISNLVEYIHRIIDAISQSALNCPPVMCQIFSELRELANTYFPSKQEVRYSVISSFVFLRFFAPAILGPRLFDLTTEHIDATTHRTLTLLSKAVQSIGNQVCFRNIQNSTKESYMKEVFDHCFNERANKMVEGVRTYLEIISQIPNGNQKAYGLPVTLKEGVMVKRAQGRKKFGIKNFKTRFFRLTTREFSYYKKKGGHPLCTIPVDKILAVEKVEESSFKCKNMFQLVQGNRTLYMQASNCVEEKEWIDLLTKVLQYNSHRLKQYHPGAYIHSHWLCCRATSETAPGCSAVSNYLDCNLKVQIDSDKEMERIFSLLSQSVEKLKKLQNACEVSVSLNSNEVRELSIDGFVIDDPSVAFKSLTSILSCMKELEQRHKVHQNTLLRTTRYGSKQAPIGDDNYLILASSTGSKKQQDNLSNTNSTANSLAKSTSFRTSSHKRC</sequence>
<keyword evidence="12" id="KW-1185">Reference proteome</keyword>
<dbReference type="SMART" id="SM00107">
    <property type="entry name" value="BTK"/>
    <property type="match status" value="1"/>
</dbReference>
<dbReference type="GO" id="GO:0035556">
    <property type="term" value="P:intracellular signal transduction"/>
    <property type="evidence" value="ECO:0007669"/>
    <property type="project" value="InterPro"/>
</dbReference>
<name>A0A5N5SHJ7_9CRUS</name>
<keyword evidence="3" id="KW-0677">Repeat</keyword>
<dbReference type="Gene3D" id="1.10.506.10">
    <property type="entry name" value="GTPase Activation - p120gap, domain 1"/>
    <property type="match status" value="1"/>
</dbReference>
<evidence type="ECO:0000259" key="8">
    <source>
        <dbReference type="PROSITE" id="PS50003"/>
    </source>
</evidence>
<dbReference type="PROSITE" id="PS50003">
    <property type="entry name" value="PH_DOMAIN"/>
    <property type="match status" value="1"/>
</dbReference>
<dbReference type="InterPro" id="IPR039360">
    <property type="entry name" value="Ras_GTPase"/>
</dbReference>
<dbReference type="InterPro" id="IPR001849">
    <property type="entry name" value="PH_domain"/>
</dbReference>
<dbReference type="InterPro" id="IPR011993">
    <property type="entry name" value="PH-like_dom_sf"/>
</dbReference>
<evidence type="ECO:0000256" key="2">
    <source>
        <dbReference type="ARBA" id="ARBA00022723"/>
    </source>
</evidence>
<keyword evidence="5" id="KW-0862">Zinc</keyword>
<feature type="region of interest" description="Disordered" evidence="7">
    <location>
        <begin position="781"/>
        <end position="811"/>
    </location>
</feature>
<dbReference type="PROSITE" id="PS50018">
    <property type="entry name" value="RAS_GTPASE_ACTIV_2"/>
    <property type="match status" value="1"/>
</dbReference>
<gene>
    <name evidence="11" type="primary">RASA3</name>
    <name evidence="11" type="ORF">Anas_07396</name>
</gene>
<dbReference type="CDD" id="cd05128">
    <property type="entry name" value="RasGAP_GAP1_like"/>
    <property type="match status" value="1"/>
</dbReference>
<dbReference type="SMART" id="SM00233">
    <property type="entry name" value="PH"/>
    <property type="match status" value="1"/>
</dbReference>
<evidence type="ECO:0000256" key="4">
    <source>
        <dbReference type="ARBA" id="ARBA00022771"/>
    </source>
</evidence>
<organism evidence="11 12">
    <name type="scientific">Armadillidium nasatum</name>
    <dbReference type="NCBI Taxonomy" id="96803"/>
    <lineage>
        <taxon>Eukaryota</taxon>
        <taxon>Metazoa</taxon>
        <taxon>Ecdysozoa</taxon>
        <taxon>Arthropoda</taxon>
        <taxon>Crustacea</taxon>
        <taxon>Multicrustacea</taxon>
        <taxon>Malacostraca</taxon>
        <taxon>Eumalacostraca</taxon>
        <taxon>Peracarida</taxon>
        <taxon>Isopoda</taxon>
        <taxon>Oniscidea</taxon>
        <taxon>Crinocheta</taxon>
        <taxon>Armadillidiidae</taxon>
        <taxon>Armadillidium</taxon>
    </lineage>
</organism>
<dbReference type="SUPFAM" id="SSF49562">
    <property type="entry name" value="C2 domain (Calcium/lipid-binding domain, CaLB)"/>
    <property type="match status" value="2"/>
</dbReference>
<dbReference type="SUPFAM" id="SSF48350">
    <property type="entry name" value="GTPase activation domain, GAP"/>
    <property type="match status" value="1"/>
</dbReference>
<evidence type="ECO:0000313" key="12">
    <source>
        <dbReference type="Proteomes" id="UP000326759"/>
    </source>
</evidence>
<dbReference type="Pfam" id="PF00168">
    <property type="entry name" value="C2"/>
    <property type="match status" value="2"/>
</dbReference>
<dbReference type="PROSITE" id="PS50004">
    <property type="entry name" value="C2"/>
    <property type="match status" value="2"/>
</dbReference>
<proteinExistence type="predicted"/>
<feature type="domain" description="C2" evidence="9">
    <location>
        <begin position="1"/>
        <end position="68"/>
    </location>
</feature>
<evidence type="ECO:0000259" key="9">
    <source>
        <dbReference type="PROSITE" id="PS50004"/>
    </source>
</evidence>
<reference evidence="11 12" key="1">
    <citation type="journal article" date="2019" name="PLoS Biol.">
        <title>Sex chromosomes control vertical transmission of feminizing Wolbachia symbionts in an isopod.</title>
        <authorList>
            <person name="Becking T."/>
            <person name="Chebbi M.A."/>
            <person name="Giraud I."/>
            <person name="Moumen B."/>
            <person name="Laverre T."/>
            <person name="Caubet Y."/>
            <person name="Peccoud J."/>
            <person name="Gilbert C."/>
            <person name="Cordaux R."/>
        </authorList>
    </citation>
    <scope>NUCLEOTIDE SEQUENCE [LARGE SCALE GENOMIC DNA]</scope>
    <source>
        <strain evidence="11">ANa2</strain>
        <tissue evidence="11">Whole body excluding digestive tract and cuticle</tissue>
    </source>
</reference>
<feature type="domain" description="C2" evidence="9">
    <location>
        <begin position="79"/>
        <end position="203"/>
    </location>
</feature>
<dbReference type="GO" id="GO:0005096">
    <property type="term" value="F:GTPase activator activity"/>
    <property type="evidence" value="ECO:0007669"/>
    <property type="project" value="UniProtKB-KW"/>
</dbReference>
<dbReference type="InterPro" id="IPR001936">
    <property type="entry name" value="RasGAP_dom"/>
</dbReference>
<feature type="domain" description="Ras-GAP" evidence="10">
    <location>
        <begin position="275"/>
        <end position="469"/>
    </location>
</feature>
<evidence type="ECO:0000256" key="7">
    <source>
        <dbReference type="SAM" id="MobiDB-lite"/>
    </source>
</evidence>
<dbReference type="Gene3D" id="2.30.29.30">
    <property type="entry name" value="Pleckstrin-homology domain (PH domain)/Phosphotyrosine-binding domain (PTB)"/>
    <property type="match status" value="1"/>
</dbReference>
<dbReference type="AlphaFoldDB" id="A0A5N5SHJ7"/>
<feature type="compositionally biased region" description="Low complexity" evidence="7">
    <location>
        <begin position="786"/>
        <end position="802"/>
    </location>
</feature>